<sequence length="670" mass="73205">MSSYNENLNASVVSSLQAQELKLSNTQAQLNAGMFTLYYAEDAKITAQEKLKRTEQKYADQEIIKEEAVGDNNLSTNVVATANQEKQFNLQSVSNTAVAAANVQIATNAIVNLASDMGSIVSILNAADYGSQIYEQALAVNKLMNDTAYNAEVASQWAMEASSLTAEVTASTVADIATTTGASITNLLSVLTSQLEATSALQTAENADYASAATAQKKAEGELIDAQVEYDAAKATYLSNINELNLNLQITNKSNTDFTVQFSPYTNPFYGVTENGLTTSPYNVNPVESYYAFVVKESEKSIFSIATAEGLINTPDIAFPINADALDLNTETISETISITQLKDTSNNSLVLGENYVVFVLAQFTVDYKKSLNNFEDYLTAASSSFTLTTPLNSPSTDSIKVSFLETDANPTNITTQVLQFNLNEKNSNVEYRCMFLLNNSTLINQMFKTEDLLSVENQIVKEINDEINKIKDEEDEIKTYNNQNLLNSLTSELEILTQKKVALNQNDSAADTTDTEVKKTAKNNINADDIDTQITELKARIQELTAIDLRDINPIDKEGNVSSQNQTPKPGFFFNQLIAENVTDGNYTVPSGNQIQIVKNKITVALPIQENTTDNFGNPLIEGNEYIPVVLSVASGPKKVTVQFSNSISDFKNTATFNYATKNTAIKNN</sequence>
<accession>A0ABU1YA29</accession>
<protein>
    <submittedName>
        <fullName evidence="2">Uncharacterized protein</fullName>
    </submittedName>
</protein>
<feature type="coiled-coil region" evidence="1">
    <location>
        <begin position="454"/>
        <end position="548"/>
    </location>
</feature>
<evidence type="ECO:0000256" key="1">
    <source>
        <dbReference type="SAM" id="Coils"/>
    </source>
</evidence>
<keyword evidence="1" id="KW-0175">Coiled coil</keyword>
<proteinExistence type="predicted"/>
<keyword evidence="3" id="KW-1185">Reference proteome</keyword>
<dbReference type="RefSeq" id="WP_310282433.1">
    <property type="nucleotide sequence ID" value="NZ_JAVDWQ010000010.1"/>
</dbReference>
<dbReference type="EMBL" id="JAVDWQ010000010">
    <property type="protein sequence ID" value="MDR7211094.1"/>
    <property type="molecule type" value="Genomic_DNA"/>
</dbReference>
<evidence type="ECO:0000313" key="3">
    <source>
        <dbReference type="Proteomes" id="UP001269081"/>
    </source>
</evidence>
<dbReference type="Proteomes" id="UP001269081">
    <property type="component" value="Unassembled WGS sequence"/>
</dbReference>
<organism evidence="2 3">
    <name type="scientific">Flavobacterium piscis</name>
    <dbReference type="NCBI Taxonomy" id="1114874"/>
    <lineage>
        <taxon>Bacteria</taxon>
        <taxon>Pseudomonadati</taxon>
        <taxon>Bacteroidota</taxon>
        <taxon>Flavobacteriia</taxon>
        <taxon>Flavobacteriales</taxon>
        <taxon>Flavobacteriaceae</taxon>
        <taxon>Flavobacterium</taxon>
    </lineage>
</organism>
<comment type="caution">
    <text evidence="2">The sequence shown here is derived from an EMBL/GenBank/DDBJ whole genome shotgun (WGS) entry which is preliminary data.</text>
</comment>
<name>A0ABU1YA29_9FLAO</name>
<gene>
    <name evidence="2" type="ORF">J2W48_003045</name>
</gene>
<evidence type="ECO:0000313" key="2">
    <source>
        <dbReference type="EMBL" id="MDR7211094.1"/>
    </source>
</evidence>
<reference evidence="2 3" key="1">
    <citation type="submission" date="2023-07" db="EMBL/GenBank/DDBJ databases">
        <title>Sorghum-associated microbial communities from plants grown in Nebraska, USA.</title>
        <authorList>
            <person name="Schachtman D."/>
        </authorList>
    </citation>
    <scope>NUCLEOTIDE SEQUENCE [LARGE SCALE GENOMIC DNA]</scope>
    <source>
        <strain evidence="2 3">4129</strain>
    </source>
</reference>